<sequence length="141" mass="16306">MMQDTYNPDELLKGLAAQESIEAYVVFNNDGVPLKYFKKNPTGDKTKDQTQEKAVHQSALFQDLWNVASKVLKQEQRFQGENEVECMRLRTKHSFEYIVTQSGDFTIVVKQLCGKAIEEYRILLEEIAKIQAEAEDEKKKK</sequence>
<keyword evidence="2" id="KW-0175">Coiled coil</keyword>
<dbReference type="EMBL" id="LDAU01000110">
    <property type="protein sequence ID" value="KRX05087.1"/>
    <property type="molecule type" value="Genomic_DNA"/>
</dbReference>
<name>A0A0V0QS11_PSEPJ</name>
<dbReference type="OrthoDB" id="304376at2759"/>
<protein>
    <recommendedName>
        <fullName evidence="3">Roadblock/LAMTOR2 domain-containing protein</fullName>
    </recommendedName>
</protein>
<evidence type="ECO:0000259" key="3">
    <source>
        <dbReference type="Pfam" id="PF03259"/>
    </source>
</evidence>
<gene>
    <name evidence="4" type="ORF">PPERSA_06721</name>
</gene>
<evidence type="ECO:0000313" key="5">
    <source>
        <dbReference type="Proteomes" id="UP000054937"/>
    </source>
</evidence>
<keyword evidence="5" id="KW-1185">Reference proteome</keyword>
<dbReference type="Proteomes" id="UP000054937">
    <property type="component" value="Unassembled WGS sequence"/>
</dbReference>
<dbReference type="InParanoid" id="A0A0V0QS11"/>
<evidence type="ECO:0000313" key="4">
    <source>
        <dbReference type="EMBL" id="KRX05087.1"/>
    </source>
</evidence>
<dbReference type="Gene3D" id="3.30.450.30">
    <property type="entry name" value="Dynein light chain 2a, cytoplasmic"/>
    <property type="match status" value="1"/>
</dbReference>
<feature type="coiled-coil region" evidence="2">
    <location>
        <begin position="113"/>
        <end position="140"/>
    </location>
</feature>
<reference evidence="4 5" key="1">
    <citation type="journal article" date="2015" name="Sci. Rep.">
        <title>Genome of the facultative scuticociliatosis pathogen Pseudocohnilembus persalinus provides insight into its virulence through horizontal gene transfer.</title>
        <authorList>
            <person name="Xiong J."/>
            <person name="Wang G."/>
            <person name="Cheng J."/>
            <person name="Tian M."/>
            <person name="Pan X."/>
            <person name="Warren A."/>
            <person name="Jiang C."/>
            <person name="Yuan D."/>
            <person name="Miao W."/>
        </authorList>
    </citation>
    <scope>NUCLEOTIDE SEQUENCE [LARGE SCALE GENOMIC DNA]</scope>
    <source>
        <strain evidence="4">36N120E</strain>
    </source>
</reference>
<evidence type="ECO:0000256" key="1">
    <source>
        <dbReference type="ARBA" id="ARBA00007191"/>
    </source>
</evidence>
<feature type="domain" description="Roadblock/LAMTOR2" evidence="3">
    <location>
        <begin position="9"/>
        <end position="109"/>
    </location>
</feature>
<proteinExistence type="inferred from homology"/>
<comment type="caution">
    <text evidence="4">The sequence shown here is derived from an EMBL/GenBank/DDBJ whole genome shotgun (WGS) entry which is preliminary data.</text>
</comment>
<comment type="similarity">
    <text evidence="1">Belongs to the GAMAD family.</text>
</comment>
<dbReference type="AlphaFoldDB" id="A0A0V0QS11"/>
<accession>A0A0V0QS11</accession>
<evidence type="ECO:0000256" key="2">
    <source>
        <dbReference type="SAM" id="Coils"/>
    </source>
</evidence>
<dbReference type="OMA" id="GENEVEC"/>
<dbReference type="InterPro" id="IPR004942">
    <property type="entry name" value="Roadblock/LAMTOR2_dom"/>
</dbReference>
<organism evidence="4 5">
    <name type="scientific">Pseudocohnilembus persalinus</name>
    <name type="common">Ciliate</name>
    <dbReference type="NCBI Taxonomy" id="266149"/>
    <lineage>
        <taxon>Eukaryota</taxon>
        <taxon>Sar</taxon>
        <taxon>Alveolata</taxon>
        <taxon>Ciliophora</taxon>
        <taxon>Intramacronucleata</taxon>
        <taxon>Oligohymenophorea</taxon>
        <taxon>Scuticociliatia</taxon>
        <taxon>Philasterida</taxon>
        <taxon>Pseudocohnilembidae</taxon>
        <taxon>Pseudocohnilembus</taxon>
    </lineage>
</organism>
<dbReference type="SUPFAM" id="SSF103196">
    <property type="entry name" value="Roadblock/LC7 domain"/>
    <property type="match status" value="1"/>
</dbReference>
<dbReference type="Pfam" id="PF03259">
    <property type="entry name" value="Robl_LC7"/>
    <property type="match status" value="1"/>
</dbReference>